<accession>A0A7W8DSG0</accession>
<name>A0A7W8DSG0_9BACT</name>
<dbReference type="EMBL" id="JACHIF010000010">
    <property type="protein sequence ID" value="MBB5039801.1"/>
    <property type="molecule type" value="Genomic_DNA"/>
</dbReference>
<dbReference type="RefSeq" id="WP_184211916.1">
    <property type="nucleotide sequence ID" value="NZ_JACHIF010000010.1"/>
</dbReference>
<protein>
    <submittedName>
        <fullName evidence="1">Uncharacterized protein</fullName>
    </submittedName>
</protein>
<dbReference type="AlphaFoldDB" id="A0A7W8DSG0"/>
<organism evidence="1 2">
    <name type="scientific">Prosthecobacter dejongeii</name>
    <dbReference type="NCBI Taxonomy" id="48465"/>
    <lineage>
        <taxon>Bacteria</taxon>
        <taxon>Pseudomonadati</taxon>
        <taxon>Verrucomicrobiota</taxon>
        <taxon>Verrucomicrobiia</taxon>
        <taxon>Verrucomicrobiales</taxon>
        <taxon>Verrucomicrobiaceae</taxon>
        <taxon>Prosthecobacter</taxon>
    </lineage>
</organism>
<proteinExistence type="predicted"/>
<dbReference type="Proteomes" id="UP000534294">
    <property type="component" value="Unassembled WGS sequence"/>
</dbReference>
<keyword evidence="2" id="KW-1185">Reference proteome</keyword>
<sequence>MQTDLLSDTQVFTTIMSLEMTDKDRSSRGGWKSDTRLEVLANEIVRYMPELAQMLVQGGKRKLAA</sequence>
<reference evidence="1 2" key="1">
    <citation type="submission" date="2020-08" db="EMBL/GenBank/DDBJ databases">
        <title>Genomic Encyclopedia of Type Strains, Phase IV (KMG-IV): sequencing the most valuable type-strain genomes for metagenomic binning, comparative biology and taxonomic classification.</title>
        <authorList>
            <person name="Goeker M."/>
        </authorList>
    </citation>
    <scope>NUCLEOTIDE SEQUENCE [LARGE SCALE GENOMIC DNA]</scope>
    <source>
        <strain evidence="1 2">DSM 12251</strain>
    </source>
</reference>
<gene>
    <name evidence="1" type="ORF">HNQ64_004079</name>
</gene>
<evidence type="ECO:0000313" key="2">
    <source>
        <dbReference type="Proteomes" id="UP000534294"/>
    </source>
</evidence>
<evidence type="ECO:0000313" key="1">
    <source>
        <dbReference type="EMBL" id="MBB5039801.1"/>
    </source>
</evidence>
<comment type="caution">
    <text evidence="1">The sequence shown here is derived from an EMBL/GenBank/DDBJ whole genome shotgun (WGS) entry which is preliminary data.</text>
</comment>